<dbReference type="AlphaFoldDB" id="A0AAI9Y3R1"/>
<evidence type="ECO:0000256" key="1">
    <source>
        <dbReference type="SAM" id="SignalP"/>
    </source>
</evidence>
<organism evidence="2 3">
    <name type="scientific">Colletotrichum cuscutae</name>
    <dbReference type="NCBI Taxonomy" id="1209917"/>
    <lineage>
        <taxon>Eukaryota</taxon>
        <taxon>Fungi</taxon>
        <taxon>Dikarya</taxon>
        <taxon>Ascomycota</taxon>
        <taxon>Pezizomycotina</taxon>
        <taxon>Sordariomycetes</taxon>
        <taxon>Hypocreomycetidae</taxon>
        <taxon>Glomerellales</taxon>
        <taxon>Glomerellaceae</taxon>
        <taxon>Colletotrichum</taxon>
        <taxon>Colletotrichum acutatum species complex</taxon>
    </lineage>
</organism>
<proteinExistence type="predicted"/>
<sequence>MRFAAIVTTLALLAGFAAAAPAVSGNAIETRQTRDGFYYHECMELAWDGPITARWRCQLSMHIDTPLSRTKMILISGKSLDIILNAASTNGGNNWRIQCTQWDH</sequence>
<keyword evidence="1" id="KW-0732">Signal</keyword>
<accession>A0AAI9Y3R1</accession>
<keyword evidence="3" id="KW-1185">Reference proteome</keyword>
<evidence type="ECO:0000313" key="2">
    <source>
        <dbReference type="EMBL" id="KAK1482095.1"/>
    </source>
</evidence>
<gene>
    <name evidence="2" type="ORF">CCUS01_15845</name>
</gene>
<feature type="chain" id="PRO_5042536788" evidence="1">
    <location>
        <begin position="20"/>
        <end position="104"/>
    </location>
</feature>
<dbReference type="Proteomes" id="UP001239213">
    <property type="component" value="Unassembled WGS sequence"/>
</dbReference>
<evidence type="ECO:0000313" key="3">
    <source>
        <dbReference type="Proteomes" id="UP001239213"/>
    </source>
</evidence>
<dbReference type="EMBL" id="MPDP01000093">
    <property type="protein sequence ID" value="KAK1482095.1"/>
    <property type="molecule type" value="Genomic_DNA"/>
</dbReference>
<name>A0AAI9Y3R1_9PEZI</name>
<reference evidence="2" key="1">
    <citation type="submission" date="2016-11" db="EMBL/GenBank/DDBJ databases">
        <title>The genome sequence of Colletotrichum cuscutae.</title>
        <authorList>
            <person name="Baroncelli R."/>
        </authorList>
    </citation>
    <scope>NUCLEOTIDE SEQUENCE</scope>
    <source>
        <strain evidence="2">IMI 304802</strain>
    </source>
</reference>
<protein>
    <submittedName>
        <fullName evidence="2">Uncharacterized protein</fullName>
    </submittedName>
</protein>
<comment type="caution">
    <text evidence="2">The sequence shown here is derived from an EMBL/GenBank/DDBJ whole genome shotgun (WGS) entry which is preliminary data.</text>
</comment>
<feature type="signal peptide" evidence="1">
    <location>
        <begin position="1"/>
        <end position="19"/>
    </location>
</feature>